<keyword evidence="1" id="KW-0040">ANK repeat</keyword>
<dbReference type="SMART" id="SM00248">
    <property type="entry name" value="ANK"/>
    <property type="match status" value="6"/>
</dbReference>
<dbReference type="EMBL" id="MBFT01000655">
    <property type="protein sequence ID" value="PVU88139.1"/>
    <property type="molecule type" value="Genomic_DNA"/>
</dbReference>
<reference evidence="2 3" key="1">
    <citation type="journal article" date="2018" name="MBio">
        <title>Comparative Genomics Reveals the Core Gene Toolbox for the Fungus-Insect Symbiosis.</title>
        <authorList>
            <person name="Wang Y."/>
            <person name="Stata M."/>
            <person name="Wang W."/>
            <person name="Stajich J.E."/>
            <person name="White M.M."/>
            <person name="Moncalvo J.M."/>
        </authorList>
    </citation>
    <scope>NUCLEOTIDE SEQUENCE [LARGE SCALE GENOMIC DNA]</scope>
    <source>
        <strain evidence="2 3">AUS-77-4</strain>
    </source>
</reference>
<organism evidence="2 3">
    <name type="scientific">Furculomyces boomerangus</name>
    <dbReference type="NCBI Taxonomy" id="61424"/>
    <lineage>
        <taxon>Eukaryota</taxon>
        <taxon>Fungi</taxon>
        <taxon>Fungi incertae sedis</taxon>
        <taxon>Zoopagomycota</taxon>
        <taxon>Kickxellomycotina</taxon>
        <taxon>Harpellomycetes</taxon>
        <taxon>Harpellales</taxon>
        <taxon>Harpellaceae</taxon>
        <taxon>Furculomyces</taxon>
    </lineage>
</organism>
<feature type="non-terminal residue" evidence="2">
    <location>
        <position position="786"/>
    </location>
</feature>
<dbReference type="InterPro" id="IPR036770">
    <property type="entry name" value="Ankyrin_rpt-contain_sf"/>
</dbReference>
<feature type="repeat" description="ANK" evidence="1">
    <location>
        <begin position="634"/>
        <end position="666"/>
    </location>
</feature>
<dbReference type="SUPFAM" id="SSF48403">
    <property type="entry name" value="Ankyrin repeat"/>
    <property type="match status" value="1"/>
</dbReference>
<gene>
    <name evidence="2" type="ORF">BB559_005707</name>
</gene>
<dbReference type="Proteomes" id="UP000245699">
    <property type="component" value="Unassembled WGS sequence"/>
</dbReference>
<dbReference type="AlphaFoldDB" id="A0A2T9Y712"/>
<keyword evidence="3" id="KW-1185">Reference proteome</keyword>
<name>A0A2T9Y712_9FUNG</name>
<proteinExistence type="predicted"/>
<evidence type="ECO:0000256" key="1">
    <source>
        <dbReference type="PROSITE-ProRule" id="PRU00023"/>
    </source>
</evidence>
<sequence>MKTTNNYENKKIDKLPFEILSMIFFAAQNPNLATVSKKFYVTAHDTITMLNCISKWKKQTDQECCYLCTFKRMIKDKDLMVAIFKKDLSFGCTFKEKKLHLYSIILNKGYLEVLFELLTQTILEEIPSDSSSNPTNPKKIYQAKPLINVNFCNFDDYVNSLSVNLDAFFMLEDAHRITINILDQHNVTKEMLLEEKTCVQIHKTLSDDLYAIGLIKSVASLDLIKTKIILDRCVINKEISKILIHSGIESNNYAMFSLIINHPKMKNTRKDINFYSLAVLQKKSNLYKCFVTPRIEQGNIKFMTELLGEAIVCNSIEMMELFILNGADLSSVKTKNISLAVENDCIDSLFYYIESRGLKRIPKETRKILIKSSSAKFKMGLLDLGLDPRFDKDYMLHYALNHLKYFNYRERIFDDPKMLIKRLLEAGCDVYERNSKILKDAISNRKTEILHIILEYSKKTHADLQYILYEFRFDKETEIARMMIKHYIDALPNLGAILYKHRTTIGMSMANLYLEYGAGKTRPYGSNMVKYAINKGEIKMADLLMHHDTILDYNDIKVFREAISMGCASVVEKYLESDEFNKDDILIEFPNACRKNNNEIVTLFLKNTIGSLESKKRKKTASQNLKSSFLVNTKGGKFLEIAIENKNMEMINILLEYGAKPEPNNKKLFLDSIKQENLYAINSYLQVLNLNNQVHRDIVGEGLAMSVHYRCSSIYDILFSFMSNYKPTKKEKIQPKVIKVSEDVKSISQNLKNNILQQACNLGNMEYARKAIEMGADVNGIEPDTF</sequence>
<dbReference type="PROSITE" id="PS50088">
    <property type="entry name" value="ANK_REPEAT"/>
    <property type="match status" value="1"/>
</dbReference>
<accession>A0A2T9Y712</accession>
<dbReference type="Gene3D" id="1.25.40.20">
    <property type="entry name" value="Ankyrin repeat-containing domain"/>
    <property type="match status" value="2"/>
</dbReference>
<evidence type="ECO:0000313" key="3">
    <source>
        <dbReference type="Proteomes" id="UP000245699"/>
    </source>
</evidence>
<dbReference type="InterPro" id="IPR002110">
    <property type="entry name" value="Ankyrin_rpt"/>
</dbReference>
<protein>
    <submittedName>
        <fullName evidence="2">Uncharacterized protein</fullName>
    </submittedName>
</protein>
<comment type="caution">
    <text evidence="2">The sequence shown here is derived from an EMBL/GenBank/DDBJ whole genome shotgun (WGS) entry which is preliminary data.</text>
</comment>
<evidence type="ECO:0000313" key="2">
    <source>
        <dbReference type="EMBL" id="PVU88139.1"/>
    </source>
</evidence>